<sequence>MNAYWSESYLSHFSSQLSQGDFLSANKVAFEIFDQYPSLAALLIKFSDYEAEYFLLCSSILTKEETISLSQKLTNFKYIYSEFTDNTHKEFLKISNYILLSELKYNRSEKILSTTLDFLSFLIIYAEIRYNMIEVFSELSFSIFSSQFDSLNYLIEKSSFKLLDSSRSKSWKTLWLSLSDELSIIRHLIKSSLAITRLDFLVSTLELSNARDIINRSQKIAKYERILKVYRQQIDRFFVENNTTDNPLNINNRGSPKKKQSFDSALNPEQEGVELQIIQSNQTGKKKNLKKCLTLNIFLSLNSYNINEIPTNTLAIDDPPIQNLLQDRLSEIWKPLPKNLNYFHKLRQISIALDASFIAILYHPGETNLFSPNGHNIFNESLSNEKFGVARCSVLSFYSQFNSVYKNANKNRITSSNSKTTFNTPELKRNSSKKSDFMLPESIYKSPANSSAIFSSLLSGSYQTHSASLRSLKPLQSRRSISGRDFKSSSQYSVLENFLKNHISDFGTIHSNSPKSGVEPNYLGSPIIQENQRFRTLPLTQTYKTTLNGIFDNETSSSIRFVQKSSTAPVRAHAYTSASPANNSEECFSNRLYDNNTSFETLVDWFRQSYLPDIVSGMYDNIDMLDKDYEYFISKNIVESPLSESSKYGSSSIGSIKSGPYSNKVLSFKNSNSIKQDDKYGQSLILSKFSSESVSSRNKVYGNNSIRNGKNFDQGNDSNAEMPLVYEKRSSNNGYNVYLESPPFNTNKSTRTGDTHSAKDVLLGVNQNVKLRAEVTPNNVEWFNISSYFAENKGKFPEVIYSESNKRETVYLMSKIEKHGIFVVAVADKSAMLRNKAQWVDFVEFLRGS</sequence>
<dbReference type="OrthoDB" id="5573372at2759"/>
<dbReference type="EMBL" id="MBFS01000021">
    <property type="protein sequence ID" value="PVV05263.1"/>
    <property type="molecule type" value="Genomic_DNA"/>
</dbReference>
<evidence type="ECO:0000313" key="2">
    <source>
        <dbReference type="EMBL" id="PVV05263.1"/>
    </source>
</evidence>
<keyword evidence="3" id="KW-1185">Reference proteome</keyword>
<dbReference type="Proteomes" id="UP000245609">
    <property type="component" value="Unassembled WGS sequence"/>
</dbReference>
<comment type="caution">
    <text evidence="2">The sequence shown here is derived from an EMBL/GenBank/DDBJ whole genome shotgun (WGS) entry which is preliminary data.</text>
</comment>
<organism evidence="2 3">
    <name type="scientific">Smittium megazygosporum</name>
    <dbReference type="NCBI Taxonomy" id="133381"/>
    <lineage>
        <taxon>Eukaryota</taxon>
        <taxon>Fungi</taxon>
        <taxon>Fungi incertae sedis</taxon>
        <taxon>Zoopagomycota</taxon>
        <taxon>Kickxellomycotina</taxon>
        <taxon>Harpellomycetes</taxon>
        <taxon>Harpellales</taxon>
        <taxon>Legeriomycetaceae</taxon>
        <taxon>Smittium</taxon>
    </lineage>
</organism>
<proteinExistence type="predicted"/>
<reference evidence="2 3" key="1">
    <citation type="journal article" date="2018" name="MBio">
        <title>Comparative Genomics Reveals the Core Gene Toolbox for the Fungus-Insect Symbiosis.</title>
        <authorList>
            <person name="Wang Y."/>
            <person name="Stata M."/>
            <person name="Wang W."/>
            <person name="Stajich J.E."/>
            <person name="White M.M."/>
            <person name="Moncalvo J.M."/>
        </authorList>
    </citation>
    <scope>NUCLEOTIDE SEQUENCE [LARGE SCALE GENOMIC DNA]</scope>
    <source>
        <strain evidence="2 3">SC-DP-2</strain>
    </source>
</reference>
<evidence type="ECO:0000256" key="1">
    <source>
        <dbReference type="SAM" id="MobiDB-lite"/>
    </source>
</evidence>
<protein>
    <submittedName>
        <fullName evidence="2">Uncharacterized protein</fullName>
    </submittedName>
</protein>
<dbReference type="Gene3D" id="1.10.3450.30">
    <property type="match status" value="1"/>
</dbReference>
<feature type="non-terminal residue" evidence="2">
    <location>
        <position position="849"/>
    </location>
</feature>
<feature type="region of interest" description="Disordered" evidence="1">
    <location>
        <begin position="700"/>
        <end position="719"/>
    </location>
</feature>
<name>A0A2T9ZKY0_9FUNG</name>
<dbReference type="AlphaFoldDB" id="A0A2T9ZKY0"/>
<evidence type="ECO:0000313" key="3">
    <source>
        <dbReference type="Proteomes" id="UP000245609"/>
    </source>
</evidence>
<accession>A0A2T9ZKY0</accession>
<dbReference type="InterPro" id="IPR038060">
    <property type="entry name" value="C12orf66-like_central_sf"/>
</dbReference>
<gene>
    <name evidence="2" type="ORF">BB560_000230</name>
</gene>